<dbReference type="GO" id="GO:0016567">
    <property type="term" value="P:protein ubiquitination"/>
    <property type="evidence" value="ECO:0007669"/>
    <property type="project" value="InterPro"/>
</dbReference>
<keyword evidence="5" id="KW-0808">Transferase</keyword>
<dbReference type="PANTHER" id="PTHR46913:SF1">
    <property type="entry name" value="RING-H2 FINGER PROTEIN ATL16"/>
    <property type="match status" value="1"/>
</dbReference>
<comment type="catalytic activity">
    <reaction evidence="1">
        <text>S-ubiquitinyl-[E2 ubiquitin-conjugating enzyme]-L-cysteine + [acceptor protein]-L-lysine = [E2 ubiquitin-conjugating enzyme]-L-cysteine + N(6)-ubiquitinyl-[acceptor protein]-L-lysine.</text>
        <dbReference type="EC" id="2.3.2.27"/>
    </reaction>
</comment>
<dbReference type="InterPro" id="IPR044600">
    <property type="entry name" value="ATL1/ATL16-like"/>
</dbReference>
<dbReference type="SMART" id="SM00184">
    <property type="entry name" value="RING"/>
    <property type="match status" value="1"/>
</dbReference>
<dbReference type="InterPro" id="IPR001841">
    <property type="entry name" value="Znf_RING"/>
</dbReference>
<feature type="region of interest" description="Disordered" evidence="15">
    <location>
        <begin position="163"/>
        <end position="185"/>
    </location>
</feature>
<evidence type="ECO:0000256" key="8">
    <source>
        <dbReference type="ARBA" id="ARBA00022771"/>
    </source>
</evidence>
<dbReference type="AlphaFoldDB" id="A0A484KMQ7"/>
<accession>A0A484KMQ7</accession>
<evidence type="ECO:0000313" key="19">
    <source>
        <dbReference type="Proteomes" id="UP000595140"/>
    </source>
</evidence>
<dbReference type="PROSITE" id="PS50089">
    <property type="entry name" value="ZF_RING_2"/>
    <property type="match status" value="1"/>
</dbReference>
<evidence type="ECO:0000256" key="12">
    <source>
        <dbReference type="ARBA" id="ARBA00023136"/>
    </source>
</evidence>
<organism evidence="18 19">
    <name type="scientific">Cuscuta campestris</name>
    <dbReference type="NCBI Taxonomy" id="132261"/>
    <lineage>
        <taxon>Eukaryota</taxon>
        <taxon>Viridiplantae</taxon>
        <taxon>Streptophyta</taxon>
        <taxon>Embryophyta</taxon>
        <taxon>Tracheophyta</taxon>
        <taxon>Spermatophyta</taxon>
        <taxon>Magnoliopsida</taxon>
        <taxon>eudicotyledons</taxon>
        <taxon>Gunneridae</taxon>
        <taxon>Pentapetalae</taxon>
        <taxon>asterids</taxon>
        <taxon>lamiids</taxon>
        <taxon>Solanales</taxon>
        <taxon>Convolvulaceae</taxon>
        <taxon>Cuscuteae</taxon>
        <taxon>Cuscuta</taxon>
        <taxon>Cuscuta subgen. Grammica</taxon>
        <taxon>Cuscuta sect. Cleistogrammica</taxon>
    </lineage>
</organism>
<evidence type="ECO:0000256" key="14">
    <source>
        <dbReference type="PROSITE-ProRule" id="PRU00175"/>
    </source>
</evidence>
<keyword evidence="8 14" id="KW-0863">Zinc-finger</keyword>
<keyword evidence="12 16" id="KW-0472">Membrane</keyword>
<evidence type="ECO:0000256" key="11">
    <source>
        <dbReference type="ARBA" id="ARBA00022989"/>
    </source>
</evidence>
<evidence type="ECO:0000259" key="17">
    <source>
        <dbReference type="PROSITE" id="PS50089"/>
    </source>
</evidence>
<dbReference type="EC" id="2.3.2.27" evidence="4"/>
<dbReference type="InterPro" id="IPR013083">
    <property type="entry name" value="Znf_RING/FYVE/PHD"/>
</dbReference>
<evidence type="ECO:0000256" key="10">
    <source>
        <dbReference type="ARBA" id="ARBA00022833"/>
    </source>
</evidence>
<protein>
    <recommendedName>
        <fullName evidence="4">RING-type E3 ubiquitin transferase</fullName>
        <ecNumber evidence="4">2.3.2.27</ecNumber>
    </recommendedName>
</protein>
<evidence type="ECO:0000313" key="18">
    <source>
        <dbReference type="EMBL" id="VFQ63352.1"/>
    </source>
</evidence>
<comment type="subcellular location">
    <subcellularLocation>
        <location evidence="2">Membrane</location>
        <topology evidence="2">Single-pass membrane protein</topology>
    </subcellularLocation>
</comment>
<keyword evidence="7" id="KW-0479">Metal-binding</keyword>
<evidence type="ECO:0000256" key="2">
    <source>
        <dbReference type="ARBA" id="ARBA00004167"/>
    </source>
</evidence>
<proteinExistence type="inferred from homology"/>
<feature type="domain" description="RING-type" evidence="17">
    <location>
        <begin position="106"/>
        <end position="148"/>
    </location>
</feature>
<dbReference type="GO" id="GO:0016020">
    <property type="term" value="C:membrane"/>
    <property type="evidence" value="ECO:0007669"/>
    <property type="project" value="UniProtKB-SubCell"/>
</dbReference>
<reference evidence="18 19" key="1">
    <citation type="submission" date="2018-04" db="EMBL/GenBank/DDBJ databases">
        <authorList>
            <person name="Vogel A."/>
        </authorList>
    </citation>
    <scope>NUCLEOTIDE SEQUENCE [LARGE SCALE GENOMIC DNA]</scope>
</reference>
<dbReference type="Proteomes" id="UP000595140">
    <property type="component" value="Unassembled WGS sequence"/>
</dbReference>
<dbReference type="GO" id="GO:0008270">
    <property type="term" value="F:zinc ion binding"/>
    <property type="evidence" value="ECO:0007669"/>
    <property type="project" value="UniProtKB-KW"/>
</dbReference>
<dbReference type="SUPFAM" id="SSF57850">
    <property type="entry name" value="RING/U-box"/>
    <property type="match status" value="1"/>
</dbReference>
<dbReference type="GO" id="GO:0061630">
    <property type="term" value="F:ubiquitin protein ligase activity"/>
    <property type="evidence" value="ECO:0007669"/>
    <property type="project" value="UniProtKB-EC"/>
</dbReference>
<evidence type="ECO:0000256" key="7">
    <source>
        <dbReference type="ARBA" id="ARBA00022723"/>
    </source>
</evidence>
<evidence type="ECO:0000256" key="6">
    <source>
        <dbReference type="ARBA" id="ARBA00022692"/>
    </source>
</evidence>
<comment type="pathway">
    <text evidence="3">Protein modification; protein ubiquitination.</text>
</comment>
<evidence type="ECO:0000256" key="9">
    <source>
        <dbReference type="ARBA" id="ARBA00022786"/>
    </source>
</evidence>
<dbReference type="FunFam" id="3.30.40.10:FF:000187">
    <property type="entry name" value="E3 ubiquitin-protein ligase ATL6"/>
    <property type="match status" value="1"/>
</dbReference>
<feature type="transmembrane region" description="Helical" evidence="16">
    <location>
        <begin position="21"/>
        <end position="46"/>
    </location>
</feature>
<evidence type="ECO:0000256" key="5">
    <source>
        <dbReference type="ARBA" id="ARBA00022679"/>
    </source>
</evidence>
<comment type="similarity">
    <text evidence="13">Belongs to the RING-type zinc finger family. ATL subfamily.</text>
</comment>
<sequence length="318" mass="34820">MSHHEHLSPAGSVPRTPAGNASFPIITVAIVGILATGLLLVSYYVFVIKCCLSWNRADGLLRRLRSRQGSAADGPLPVRNRGLRESAIRSIPVFCYGEEHAAARECAVCLGEFQESQKLRIIPSCRHYFHVDCIDVWLQSNATCPLCRTAVSAAVQDPVLIPRTSPQDPILTPRTAGGDEDDDRSVPVVGIRSQGRRKDEVIGVRETIVLQSGVKRAKDLTHVSSFGDEWIESRNRDDRFGIAPIRRSFSMNSAADRQIYSDVQEIVQRQGCFPAAGDHHLSEGGGGSSGSRVKRSFFSFGQGWGSRNAVQPVVLFEP</sequence>
<evidence type="ECO:0000256" key="1">
    <source>
        <dbReference type="ARBA" id="ARBA00000900"/>
    </source>
</evidence>
<evidence type="ECO:0000256" key="4">
    <source>
        <dbReference type="ARBA" id="ARBA00012483"/>
    </source>
</evidence>
<dbReference type="EMBL" id="OOIL02000283">
    <property type="protein sequence ID" value="VFQ63352.1"/>
    <property type="molecule type" value="Genomic_DNA"/>
</dbReference>
<dbReference type="Pfam" id="PF13639">
    <property type="entry name" value="zf-RING_2"/>
    <property type="match status" value="1"/>
</dbReference>
<name>A0A484KMQ7_9ASTE</name>
<evidence type="ECO:0000256" key="3">
    <source>
        <dbReference type="ARBA" id="ARBA00004906"/>
    </source>
</evidence>
<dbReference type="CDD" id="cd16461">
    <property type="entry name" value="RING-H2_EL5-like"/>
    <property type="match status" value="1"/>
</dbReference>
<keyword evidence="11 16" id="KW-1133">Transmembrane helix</keyword>
<evidence type="ECO:0000256" key="15">
    <source>
        <dbReference type="SAM" id="MobiDB-lite"/>
    </source>
</evidence>
<keyword evidence="6 16" id="KW-0812">Transmembrane</keyword>
<evidence type="ECO:0000256" key="13">
    <source>
        <dbReference type="ARBA" id="ARBA00024209"/>
    </source>
</evidence>
<keyword evidence="9" id="KW-0833">Ubl conjugation pathway</keyword>
<dbReference type="PANTHER" id="PTHR46913">
    <property type="entry name" value="RING-H2 FINGER PROTEIN ATL16"/>
    <property type="match status" value="1"/>
</dbReference>
<dbReference type="Gene3D" id="3.30.40.10">
    <property type="entry name" value="Zinc/RING finger domain, C3HC4 (zinc finger)"/>
    <property type="match status" value="1"/>
</dbReference>
<keyword evidence="10" id="KW-0862">Zinc</keyword>
<dbReference type="OrthoDB" id="8062037at2759"/>
<keyword evidence="19" id="KW-1185">Reference proteome</keyword>
<gene>
    <name evidence="18" type="ORF">CCAM_LOCUS5128</name>
</gene>
<evidence type="ECO:0000256" key="16">
    <source>
        <dbReference type="SAM" id="Phobius"/>
    </source>
</evidence>